<comment type="caution">
    <text evidence="4">The sequence shown here is derived from an EMBL/GenBank/DDBJ whole genome shotgun (WGS) entry which is preliminary data.</text>
</comment>
<keyword evidence="3" id="KW-0732">Signal</keyword>
<organism evidence="4 5">
    <name type="scientific">Folsomia candida</name>
    <name type="common">Springtail</name>
    <dbReference type="NCBI Taxonomy" id="158441"/>
    <lineage>
        <taxon>Eukaryota</taxon>
        <taxon>Metazoa</taxon>
        <taxon>Ecdysozoa</taxon>
        <taxon>Arthropoda</taxon>
        <taxon>Hexapoda</taxon>
        <taxon>Collembola</taxon>
        <taxon>Entomobryomorpha</taxon>
        <taxon>Isotomoidea</taxon>
        <taxon>Isotomidae</taxon>
        <taxon>Proisotominae</taxon>
        <taxon>Folsomia</taxon>
    </lineage>
</organism>
<evidence type="ECO:0000256" key="2">
    <source>
        <dbReference type="SAM" id="Phobius"/>
    </source>
</evidence>
<dbReference type="EMBL" id="LNIX01000021">
    <property type="protein sequence ID" value="OXA43790.1"/>
    <property type="molecule type" value="Genomic_DNA"/>
</dbReference>
<dbReference type="AlphaFoldDB" id="A0A226DF81"/>
<sequence length="297" mass="31712">MQWKSQITLILGLFCALNPSRFSCAEGRKLLEADNVKPSNSGKDTFEVGRTFSVFEMLQNQIYDTITNITLLASGLGNDIQTTVQNQTSGLISSGGGCGQTALQLWDIVKIPIFIIAPATIIGVAIAIKVIGLIVAWIPSVTSHFFEKFKSSEDSDSDSGYGWSSPSQGYAPAPSSAYGVPSSSYGAPSPAYGSPGGGGLSRQTSILTAIDNLSNMYGNNNDQTQPQKMLPNNLEENYSQAYQGGQSVQSSAQNNYPYYYYQNQPVQPGGGDGYAEKTNLDNSQLPQPNETPTNVAG</sequence>
<keyword evidence="2" id="KW-0812">Transmembrane</keyword>
<feature type="compositionally biased region" description="Polar residues" evidence="1">
    <location>
        <begin position="280"/>
        <end position="297"/>
    </location>
</feature>
<feature type="region of interest" description="Disordered" evidence="1">
    <location>
        <begin position="259"/>
        <end position="297"/>
    </location>
</feature>
<accession>A0A226DF81</accession>
<protein>
    <submittedName>
        <fullName evidence="4">Uncharacterized protein</fullName>
    </submittedName>
</protein>
<keyword evidence="2" id="KW-1133">Transmembrane helix</keyword>
<keyword evidence="2" id="KW-0472">Membrane</keyword>
<evidence type="ECO:0000313" key="5">
    <source>
        <dbReference type="Proteomes" id="UP000198287"/>
    </source>
</evidence>
<evidence type="ECO:0000313" key="4">
    <source>
        <dbReference type="EMBL" id="OXA43790.1"/>
    </source>
</evidence>
<keyword evidence="5" id="KW-1185">Reference proteome</keyword>
<proteinExistence type="predicted"/>
<feature type="signal peptide" evidence="3">
    <location>
        <begin position="1"/>
        <end position="27"/>
    </location>
</feature>
<dbReference type="Proteomes" id="UP000198287">
    <property type="component" value="Unassembled WGS sequence"/>
</dbReference>
<reference evidence="4 5" key="1">
    <citation type="submission" date="2015-12" db="EMBL/GenBank/DDBJ databases">
        <title>The genome of Folsomia candida.</title>
        <authorList>
            <person name="Faddeeva A."/>
            <person name="Derks M.F."/>
            <person name="Anvar Y."/>
            <person name="Smit S."/>
            <person name="Van Straalen N."/>
            <person name="Roelofs D."/>
        </authorList>
    </citation>
    <scope>NUCLEOTIDE SEQUENCE [LARGE SCALE GENOMIC DNA]</scope>
    <source>
        <strain evidence="4 5">VU population</strain>
        <tissue evidence="4">Whole body</tissue>
    </source>
</reference>
<feature type="chain" id="PRO_5012352845" evidence="3">
    <location>
        <begin position="28"/>
        <end position="297"/>
    </location>
</feature>
<evidence type="ECO:0000256" key="1">
    <source>
        <dbReference type="SAM" id="MobiDB-lite"/>
    </source>
</evidence>
<evidence type="ECO:0000256" key="3">
    <source>
        <dbReference type="SAM" id="SignalP"/>
    </source>
</evidence>
<gene>
    <name evidence="4" type="ORF">Fcan01_21641</name>
</gene>
<name>A0A226DF81_FOLCA</name>
<feature type="transmembrane region" description="Helical" evidence="2">
    <location>
        <begin position="113"/>
        <end position="138"/>
    </location>
</feature>